<evidence type="ECO:0000256" key="1">
    <source>
        <dbReference type="SAM" id="MobiDB-lite"/>
    </source>
</evidence>
<reference evidence="2 3" key="1">
    <citation type="journal article" date="2016" name="Nat. Commun.">
        <title>Extremotolerant tardigrade genome and improved radiotolerance of human cultured cells by tardigrade-unique protein.</title>
        <authorList>
            <person name="Hashimoto T."/>
            <person name="Horikawa D.D."/>
            <person name="Saito Y."/>
            <person name="Kuwahara H."/>
            <person name="Kozuka-Hata H."/>
            <person name="Shin-I T."/>
            <person name="Minakuchi Y."/>
            <person name="Ohishi K."/>
            <person name="Motoyama A."/>
            <person name="Aizu T."/>
            <person name="Enomoto A."/>
            <person name="Kondo K."/>
            <person name="Tanaka S."/>
            <person name="Hara Y."/>
            <person name="Koshikawa S."/>
            <person name="Sagara H."/>
            <person name="Miura T."/>
            <person name="Yokobori S."/>
            <person name="Miyagawa K."/>
            <person name="Suzuki Y."/>
            <person name="Kubo T."/>
            <person name="Oyama M."/>
            <person name="Kohara Y."/>
            <person name="Fujiyama A."/>
            <person name="Arakawa K."/>
            <person name="Katayama T."/>
            <person name="Toyoda A."/>
            <person name="Kunieda T."/>
        </authorList>
    </citation>
    <scope>NUCLEOTIDE SEQUENCE [LARGE SCALE GENOMIC DNA]</scope>
    <source>
        <strain evidence="2 3">YOKOZUNA-1</strain>
    </source>
</reference>
<evidence type="ECO:0000313" key="2">
    <source>
        <dbReference type="EMBL" id="GAU91194.1"/>
    </source>
</evidence>
<feature type="region of interest" description="Disordered" evidence="1">
    <location>
        <begin position="1"/>
        <end position="23"/>
    </location>
</feature>
<name>A0A1D1UNB9_RAMVA</name>
<comment type="caution">
    <text evidence="2">The sequence shown here is derived from an EMBL/GenBank/DDBJ whole genome shotgun (WGS) entry which is preliminary data.</text>
</comment>
<evidence type="ECO:0000313" key="3">
    <source>
        <dbReference type="Proteomes" id="UP000186922"/>
    </source>
</evidence>
<dbReference type="EMBL" id="BDGG01000002">
    <property type="protein sequence ID" value="GAU91194.1"/>
    <property type="molecule type" value="Genomic_DNA"/>
</dbReference>
<proteinExistence type="predicted"/>
<gene>
    <name evidence="2" type="primary">RvY_03500-1</name>
    <name evidence="2" type="synonym">RvY_03500.1</name>
    <name evidence="2" type="ORF">RvY_03500</name>
</gene>
<protein>
    <submittedName>
        <fullName evidence="2">Uncharacterized protein</fullName>
    </submittedName>
</protein>
<dbReference type="AlphaFoldDB" id="A0A1D1UNB9"/>
<accession>A0A1D1UNB9</accession>
<sequence length="60" mass="6777">MLLSSWPPFLGTNPRKAPENDAGFNPLELQLRHGVTLDASRMREFYATNPFTEIVKGDTQ</sequence>
<dbReference type="Proteomes" id="UP000186922">
    <property type="component" value="Unassembled WGS sequence"/>
</dbReference>
<keyword evidence="3" id="KW-1185">Reference proteome</keyword>
<organism evidence="2 3">
    <name type="scientific">Ramazzottius varieornatus</name>
    <name type="common">Water bear</name>
    <name type="synonym">Tardigrade</name>
    <dbReference type="NCBI Taxonomy" id="947166"/>
    <lineage>
        <taxon>Eukaryota</taxon>
        <taxon>Metazoa</taxon>
        <taxon>Ecdysozoa</taxon>
        <taxon>Tardigrada</taxon>
        <taxon>Eutardigrada</taxon>
        <taxon>Parachela</taxon>
        <taxon>Hypsibioidea</taxon>
        <taxon>Ramazzottiidae</taxon>
        <taxon>Ramazzottius</taxon>
    </lineage>
</organism>